<dbReference type="PANTHER" id="PTHR11691">
    <property type="entry name" value="TYPE I INTERFERON"/>
    <property type="match status" value="1"/>
</dbReference>
<feature type="transmembrane region" description="Helical" evidence="6">
    <location>
        <begin position="219"/>
        <end position="241"/>
    </location>
</feature>
<evidence type="ECO:0000256" key="7">
    <source>
        <dbReference type="SAM" id="SignalP"/>
    </source>
</evidence>
<dbReference type="InterPro" id="IPR000471">
    <property type="entry name" value="Interferon_alpha/beta/delta"/>
</dbReference>
<keyword evidence="6" id="KW-0472">Membrane</keyword>
<keyword evidence="6" id="KW-1133">Transmembrane helix</keyword>
<accession>A0A8C3ZAW8</accession>
<dbReference type="GeneTree" id="ENSGT01150000289362"/>
<dbReference type="AlphaFoldDB" id="A0A8C3ZAW8"/>
<evidence type="ECO:0000313" key="8">
    <source>
        <dbReference type="Ensembl" id="ENSDCDP00010050980.1"/>
    </source>
</evidence>
<keyword evidence="6" id="KW-0812">Transmembrane</keyword>
<keyword evidence="2" id="KW-0202">Cytokine</keyword>
<evidence type="ECO:0000256" key="2">
    <source>
        <dbReference type="ARBA" id="ARBA00022514"/>
    </source>
</evidence>
<keyword evidence="5" id="KW-1015">Disulfide bond</keyword>
<evidence type="ECO:0000256" key="5">
    <source>
        <dbReference type="ARBA" id="ARBA00023157"/>
    </source>
</evidence>
<dbReference type="GO" id="GO:0005126">
    <property type="term" value="F:cytokine receptor binding"/>
    <property type="evidence" value="ECO:0007669"/>
    <property type="project" value="InterPro"/>
</dbReference>
<feature type="signal peptide" evidence="7">
    <location>
        <begin position="1"/>
        <end position="20"/>
    </location>
</feature>
<dbReference type="GO" id="GO:0005125">
    <property type="term" value="F:cytokine activity"/>
    <property type="evidence" value="ECO:0007669"/>
    <property type="project" value="UniProtKB-KW"/>
</dbReference>
<protein>
    <submittedName>
        <fullName evidence="9">Uncharacterized protein</fullName>
    </submittedName>
</protein>
<dbReference type="Ensembl" id="ENSDCDT00010061422.1">
    <property type="protein sequence ID" value="ENSDCDP00010050980.1"/>
    <property type="gene ID" value="ENSDCDG00010030119.1"/>
</dbReference>
<organism evidence="9 10">
    <name type="scientific">Denticeps clupeoides</name>
    <name type="common">denticle herring</name>
    <dbReference type="NCBI Taxonomy" id="299321"/>
    <lineage>
        <taxon>Eukaryota</taxon>
        <taxon>Metazoa</taxon>
        <taxon>Chordata</taxon>
        <taxon>Craniata</taxon>
        <taxon>Vertebrata</taxon>
        <taxon>Euteleostomi</taxon>
        <taxon>Actinopterygii</taxon>
        <taxon>Neopterygii</taxon>
        <taxon>Teleostei</taxon>
        <taxon>Clupei</taxon>
        <taxon>Clupeiformes</taxon>
        <taxon>Denticipitoidei</taxon>
        <taxon>Denticipitidae</taxon>
        <taxon>Denticeps</taxon>
    </lineage>
</organism>
<dbReference type="PANTHER" id="PTHR11691:SF62">
    <property type="entry name" value="INTERFERON PHI 2-RELATED"/>
    <property type="match status" value="1"/>
</dbReference>
<evidence type="ECO:0000313" key="9">
    <source>
        <dbReference type="Ensembl" id="ENSDCDP00010051022.1"/>
    </source>
</evidence>
<dbReference type="GO" id="GO:0051607">
    <property type="term" value="P:defense response to virus"/>
    <property type="evidence" value="ECO:0007669"/>
    <property type="project" value="UniProtKB-KW"/>
</dbReference>
<keyword evidence="3" id="KW-0964">Secreted</keyword>
<proteinExistence type="predicted"/>
<dbReference type="InterPro" id="IPR009079">
    <property type="entry name" value="4_helix_cytokine-like_core"/>
</dbReference>
<dbReference type="SUPFAM" id="SSF47266">
    <property type="entry name" value="4-helical cytokines"/>
    <property type="match status" value="1"/>
</dbReference>
<evidence type="ECO:0000313" key="10">
    <source>
        <dbReference type="Proteomes" id="UP000694580"/>
    </source>
</evidence>
<sequence>MILQIVVWLSSILCSAQVFSRPVTCQLQRSRVEKSRGLLHTMGGHFPAECVEQNLQIPFPTSAFQTDMKTQNVGVEKAIYETLKSIDSLFDNESLPKRWSQKELEEFQDIVYLQVEENQCIMSKTQSPEDDFSSREAILKPYFQKLRAVLEEKVRNSCAASCSVPLLRFFLLMHPDLLFRSSARAPGKRFGENFSPRCTSSCRTTASCCGPAAFRMHRQIIYCLFIIIIYYLLFYCLFIAVY</sequence>
<evidence type="ECO:0000256" key="1">
    <source>
        <dbReference type="ARBA" id="ARBA00004613"/>
    </source>
</evidence>
<feature type="chain" id="PRO_5044680136" evidence="7">
    <location>
        <begin position="21"/>
        <end position="242"/>
    </location>
</feature>
<comment type="subcellular location">
    <subcellularLocation>
        <location evidence="1">Secreted</location>
    </subcellularLocation>
</comment>
<keyword evidence="10" id="KW-1185">Reference proteome</keyword>
<dbReference type="Ensembl" id="ENSDCDT00010061464.1">
    <property type="protein sequence ID" value="ENSDCDP00010051022.1"/>
    <property type="gene ID" value="ENSDCDG00010030124.1"/>
</dbReference>
<evidence type="ECO:0000256" key="3">
    <source>
        <dbReference type="ARBA" id="ARBA00022525"/>
    </source>
</evidence>
<reference evidence="9 10" key="1">
    <citation type="submission" date="2020-06" db="EMBL/GenBank/DDBJ databases">
        <authorList>
            <consortium name="Wellcome Sanger Institute Data Sharing"/>
        </authorList>
    </citation>
    <scope>NUCLEOTIDE SEQUENCE [LARGE SCALE GENOMIC DNA]</scope>
</reference>
<keyword evidence="4" id="KW-0051">Antiviral defense</keyword>
<name>A0A8C3ZAW8_9TELE</name>
<dbReference type="Proteomes" id="UP000694580">
    <property type="component" value="Chromosome 7"/>
</dbReference>
<gene>
    <name evidence="9" type="primary">LOC114793812</name>
    <name evidence="8" type="synonym">LOC114793807</name>
</gene>
<dbReference type="Gene3D" id="1.20.1250.10">
    <property type="match status" value="1"/>
</dbReference>
<evidence type="ECO:0000256" key="6">
    <source>
        <dbReference type="SAM" id="Phobius"/>
    </source>
</evidence>
<keyword evidence="7" id="KW-0732">Signal</keyword>
<dbReference type="Pfam" id="PF00143">
    <property type="entry name" value="Interferon"/>
    <property type="match status" value="1"/>
</dbReference>
<dbReference type="GO" id="GO:0005615">
    <property type="term" value="C:extracellular space"/>
    <property type="evidence" value="ECO:0007669"/>
    <property type="project" value="UniProtKB-KW"/>
</dbReference>
<evidence type="ECO:0000256" key="4">
    <source>
        <dbReference type="ARBA" id="ARBA00023118"/>
    </source>
</evidence>
<reference evidence="9" key="2">
    <citation type="submission" date="2025-05" db="UniProtKB">
        <authorList>
            <consortium name="Ensembl"/>
        </authorList>
    </citation>
    <scope>IDENTIFICATION</scope>
</reference>